<dbReference type="OrthoDB" id="6129702at2759"/>
<reference evidence="3 4" key="1">
    <citation type="submission" date="2015-06" db="EMBL/GenBank/DDBJ databases">
        <title>Draft genome of the ant-associated black yeast Phialophora attae CBS 131958.</title>
        <authorList>
            <person name="Moreno L.F."/>
            <person name="Stielow B.J."/>
            <person name="de Hoog S."/>
            <person name="Vicente V.A."/>
            <person name="Weiss V.A."/>
            <person name="de Vries M."/>
            <person name="Cruz L.M."/>
            <person name="Souza E.M."/>
        </authorList>
    </citation>
    <scope>NUCLEOTIDE SEQUENCE [LARGE SCALE GENOMIC DNA]</scope>
    <source>
        <strain evidence="3 4">CBS 131958</strain>
    </source>
</reference>
<dbReference type="SUPFAM" id="SSF54001">
    <property type="entry name" value="Cysteine proteinases"/>
    <property type="match status" value="1"/>
</dbReference>
<dbReference type="PANTHER" id="PTHR46333">
    <property type="entry name" value="CYTOKINESIS PROTEIN 3"/>
    <property type="match status" value="1"/>
</dbReference>
<dbReference type="RefSeq" id="XP_017999102.1">
    <property type="nucleotide sequence ID" value="XM_018144719.1"/>
</dbReference>
<organism evidence="3 4">
    <name type="scientific">Cyphellophora attinorum</name>
    <dbReference type="NCBI Taxonomy" id="1664694"/>
    <lineage>
        <taxon>Eukaryota</taxon>
        <taxon>Fungi</taxon>
        <taxon>Dikarya</taxon>
        <taxon>Ascomycota</taxon>
        <taxon>Pezizomycotina</taxon>
        <taxon>Eurotiomycetes</taxon>
        <taxon>Chaetothyriomycetidae</taxon>
        <taxon>Chaetothyriales</taxon>
        <taxon>Cyphellophoraceae</taxon>
        <taxon>Cyphellophora</taxon>
    </lineage>
</organism>
<dbReference type="InterPro" id="IPR052557">
    <property type="entry name" value="CAP/Cytokinesis_protein"/>
</dbReference>
<proteinExistence type="predicted"/>
<dbReference type="SMART" id="SM00460">
    <property type="entry name" value="TGc"/>
    <property type="match status" value="1"/>
</dbReference>
<feature type="region of interest" description="Disordered" evidence="1">
    <location>
        <begin position="211"/>
        <end position="250"/>
    </location>
</feature>
<feature type="compositionally biased region" description="Polar residues" evidence="1">
    <location>
        <begin position="211"/>
        <end position="243"/>
    </location>
</feature>
<evidence type="ECO:0000256" key="1">
    <source>
        <dbReference type="SAM" id="MobiDB-lite"/>
    </source>
</evidence>
<feature type="region of interest" description="Disordered" evidence="1">
    <location>
        <begin position="263"/>
        <end position="289"/>
    </location>
</feature>
<feature type="domain" description="Transglutaminase-like" evidence="2">
    <location>
        <begin position="387"/>
        <end position="460"/>
    </location>
</feature>
<evidence type="ECO:0000313" key="3">
    <source>
        <dbReference type="EMBL" id="KPI39139.1"/>
    </source>
</evidence>
<evidence type="ECO:0000313" key="4">
    <source>
        <dbReference type="Proteomes" id="UP000038010"/>
    </source>
</evidence>
<dbReference type="Proteomes" id="UP000038010">
    <property type="component" value="Unassembled WGS sequence"/>
</dbReference>
<comment type="caution">
    <text evidence="3">The sequence shown here is derived from an EMBL/GenBank/DDBJ whole genome shotgun (WGS) entry which is preliminary data.</text>
</comment>
<feature type="compositionally biased region" description="Pro residues" evidence="1">
    <location>
        <begin position="159"/>
        <end position="170"/>
    </location>
</feature>
<dbReference type="EMBL" id="LFJN01000016">
    <property type="protein sequence ID" value="KPI39139.1"/>
    <property type="molecule type" value="Genomic_DNA"/>
</dbReference>
<dbReference type="VEuPathDB" id="FungiDB:AB675_4571"/>
<dbReference type="Pfam" id="PF01841">
    <property type="entry name" value="Transglut_core"/>
    <property type="match status" value="1"/>
</dbReference>
<feature type="region of interest" description="Disordered" evidence="1">
    <location>
        <begin position="21"/>
        <end position="182"/>
    </location>
</feature>
<dbReference type="InterPro" id="IPR038765">
    <property type="entry name" value="Papain-like_cys_pep_sf"/>
</dbReference>
<dbReference type="Gene3D" id="3.10.620.30">
    <property type="match status" value="1"/>
</dbReference>
<feature type="compositionally biased region" description="Low complexity" evidence="1">
    <location>
        <begin position="99"/>
        <end position="123"/>
    </location>
</feature>
<evidence type="ECO:0000259" key="2">
    <source>
        <dbReference type="SMART" id="SM00460"/>
    </source>
</evidence>
<feature type="compositionally biased region" description="Polar residues" evidence="1">
    <location>
        <begin position="48"/>
        <end position="60"/>
    </location>
</feature>
<dbReference type="InterPro" id="IPR002931">
    <property type="entry name" value="Transglutaminase-like"/>
</dbReference>
<sequence>MAEDPQPMTLQQRIAALNAAHVGRIPGEPPRPAPQIPTRRPDLRKPKSFNNPPDNGNGSVVVNACIGNKPAPPPLPVRRPPPALPARNSSSDAERRGSVDSQDSSVVTTSSVGTRSKSTTRTNSNERVKAPAWGECELPAISTNMPPPKNTYTNERPKYPPLPPRLPPRKPSGDQAPVKPVVETRKMPPIPTATDIEKAQRSALSWGMNKAQANAKGNTNGSEKNHTNGNASHVPQPVASQHGGNHADTVGFLKSSASSFMAKHRMQSEPNISHATSAPPPIPESSRPDLTALQATKPKLNGNAQTSPVDTNLCLICRDFSGPDNHAAQFPRQTVRDLRSLAYDLTAPFPSQTDKARAIFSWLHHNISYDVDSFFNNNVQGSTPDSTLRSGLAVCEGYAGLYAALATYAGLECIVLSGASKGFGYTALPPGAPVPPFSSTHAWNVVRIDGGEWKLVDPCWGAGHVQGKGLPYVKKFAPQWFNMTNEEFGIKHFPTNSEHQFLSGGRQVAYEDYARINPAYWPSMVEGPTVFSNAPEDYYIAERSVLPRNRKISVNHGGLVRFQFGLLCPHFTLDGHGSKGPPPVFLLLVEGIDGRNKDYIPLQYYKAPAGQGGDTWYVDIDSRELGAPGQKVSVFALTKFGDRTDTRGMTVREFANGKGRVGMAFAGVAAWELVA</sequence>
<dbReference type="PANTHER" id="PTHR46333:SF5">
    <property type="entry name" value="TRANSGLUTAMINASE-LIKE DOMAIN-CONTAINING PROTEIN"/>
    <property type="match status" value="1"/>
</dbReference>
<accession>A0A0N0NLK5</accession>
<dbReference type="AlphaFoldDB" id="A0A0N0NLK5"/>
<dbReference type="GeneID" id="28736599"/>
<name>A0A0N0NLK5_9EURO</name>
<dbReference type="GO" id="GO:0005737">
    <property type="term" value="C:cytoplasm"/>
    <property type="evidence" value="ECO:0007669"/>
    <property type="project" value="TreeGrafter"/>
</dbReference>
<gene>
    <name evidence="3" type="ORF">AB675_4571</name>
</gene>
<protein>
    <submittedName>
        <fullName evidence="3">Kyphoscoliosis peptidase</fullName>
    </submittedName>
</protein>
<dbReference type="STRING" id="1664694.A0A0N0NLK5"/>
<keyword evidence="4" id="KW-1185">Reference proteome</keyword>
<feature type="compositionally biased region" description="Pro residues" evidence="1">
    <location>
        <begin position="70"/>
        <end position="84"/>
    </location>
</feature>